<dbReference type="GO" id="GO:0004181">
    <property type="term" value="F:metallocarboxypeptidase activity"/>
    <property type="evidence" value="ECO:0007669"/>
    <property type="project" value="InterPro"/>
</dbReference>
<protein>
    <submittedName>
        <fullName evidence="5">Zn-dependent enzyme from deacylase carboxypeptidase superfamily</fullName>
    </submittedName>
</protein>
<dbReference type="GO" id="GO:0006508">
    <property type="term" value="P:proteolysis"/>
    <property type="evidence" value="ECO:0007669"/>
    <property type="project" value="InterPro"/>
</dbReference>
<sequence>MTVAAYPIGTPGVPWSPKEKTEWLESRKIHRSYQEEVLTKLLTDIKGFTTQEYGTLTVENRDDGYPLYVSKSINWEASKPSILVTGGVHGYETSGVQGAIQFIKTKALQYSQTFNVLVVPCVSPWGYECIERWNSKAVDPNRSFNPNGEVVEGRSFNPEPATQESMALIGYLNDLGVKQWMCHFDLHETTDTDNTEFRPSKAARDGKKMNEDETIPDGFYLVSDKTNPQTEWHKAMIDSVRKVTHIAPADPDGTLIGEEVSQEGVIVIPKPSSLGLCMGVTNAEYATTTEVYPDSPKATPEQCNDAQVACIVGGLDFVIQERNLQSCSSTE</sequence>
<feature type="region of interest" description="Disordered" evidence="3">
    <location>
        <begin position="191"/>
        <end position="210"/>
    </location>
</feature>
<name>A0A9N8DDT4_9STRA</name>
<evidence type="ECO:0000259" key="4">
    <source>
        <dbReference type="PROSITE" id="PS52035"/>
    </source>
</evidence>
<keyword evidence="5" id="KW-0378">Hydrolase</keyword>
<keyword evidence="6" id="KW-1185">Reference proteome</keyword>
<feature type="active site" description="Proton donor/acceptor" evidence="2">
    <location>
        <position position="290"/>
    </location>
</feature>
<dbReference type="OrthoDB" id="407729at2759"/>
<keyword evidence="5" id="KW-0121">Carboxypeptidase</keyword>
<feature type="domain" description="Peptidase M14" evidence="4">
    <location>
        <begin position="29"/>
        <end position="318"/>
    </location>
</feature>
<dbReference type="PROSITE" id="PS52035">
    <property type="entry name" value="PEPTIDASE_M14"/>
    <property type="match status" value="1"/>
</dbReference>
<accession>A0A9N8DDT4</accession>
<dbReference type="InterPro" id="IPR000834">
    <property type="entry name" value="Peptidase_M14"/>
</dbReference>
<reference evidence="5" key="1">
    <citation type="submission" date="2020-06" db="EMBL/GenBank/DDBJ databases">
        <authorList>
            <consortium name="Plant Systems Biology data submission"/>
        </authorList>
    </citation>
    <scope>NUCLEOTIDE SEQUENCE</scope>
    <source>
        <strain evidence="5">D6</strain>
    </source>
</reference>
<dbReference type="Gene3D" id="3.40.630.10">
    <property type="entry name" value="Zn peptidases"/>
    <property type="match status" value="1"/>
</dbReference>
<organism evidence="5 6">
    <name type="scientific">Seminavis robusta</name>
    <dbReference type="NCBI Taxonomy" id="568900"/>
    <lineage>
        <taxon>Eukaryota</taxon>
        <taxon>Sar</taxon>
        <taxon>Stramenopiles</taxon>
        <taxon>Ochrophyta</taxon>
        <taxon>Bacillariophyta</taxon>
        <taxon>Bacillariophyceae</taxon>
        <taxon>Bacillariophycidae</taxon>
        <taxon>Naviculales</taxon>
        <taxon>Naviculaceae</taxon>
        <taxon>Seminavis</taxon>
    </lineage>
</organism>
<dbReference type="CDD" id="cd06231">
    <property type="entry name" value="M14_REP34-like"/>
    <property type="match status" value="1"/>
</dbReference>
<dbReference type="EMBL" id="CAICTM010000100">
    <property type="protein sequence ID" value="CAB9501153.1"/>
    <property type="molecule type" value="Genomic_DNA"/>
</dbReference>
<evidence type="ECO:0000256" key="1">
    <source>
        <dbReference type="ARBA" id="ARBA00005988"/>
    </source>
</evidence>
<comment type="similarity">
    <text evidence="1 2">Belongs to the peptidase M14 family.</text>
</comment>
<dbReference type="SUPFAM" id="SSF53187">
    <property type="entry name" value="Zn-dependent exopeptidases"/>
    <property type="match status" value="1"/>
</dbReference>
<dbReference type="Proteomes" id="UP001153069">
    <property type="component" value="Unassembled WGS sequence"/>
</dbReference>
<evidence type="ECO:0000313" key="6">
    <source>
        <dbReference type="Proteomes" id="UP001153069"/>
    </source>
</evidence>
<evidence type="ECO:0000313" key="5">
    <source>
        <dbReference type="EMBL" id="CAB9501153.1"/>
    </source>
</evidence>
<evidence type="ECO:0000256" key="2">
    <source>
        <dbReference type="PROSITE-ProRule" id="PRU01379"/>
    </source>
</evidence>
<dbReference type="Pfam" id="PF00246">
    <property type="entry name" value="Peptidase_M14"/>
    <property type="match status" value="1"/>
</dbReference>
<dbReference type="AlphaFoldDB" id="A0A9N8DDT4"/>
<comment type="caution">
    <text evidence="5">The sequence shown here is derived from an EMBL/GenBank/DDBJ whole genome shotgun (WGS) entry which is preliminary data.</text>
</comment>
<proteinExistence type="inferred from homology"/>
<dbReference type="GO" id="GO:0008270">
    <property type="term" value="F:zinc ion binding"/>
    <property type="evidence" value="ECO:0007669"/>
    <property type="project" value="InterPro"/>
</dbReference>
<keyword evidence="5" id="KW-0645">Protease</keyword>
<evidence type="ECO:0000256" key="3">
    <source>
        <dbReference type="SAM" id="MobiDB-lite"/>
    </source>
</evidence>
<gene>
    <name evidence="5" type="ORF">SEMRO_101_G051580.1</name>
</gene>